<reference evidence="1 2" key="1">
    <citation type="journal article" date="2021" name="Commun. Biol.">
        <title>The genome of Shorea leprosula (Dipterocarpaceae) highlights the ecological relevance of drought in aseasonal tropical rainforests.</title>
        <authorList>
            <person name="Ng K.K.S."/>
            <person name="Kobayashi M.J."/>
            <person name="Fawcett J.A."/>
            <person name="Hatakeyama M."/>
            <person name="Paape T."/>
            <person name="Ng C.H."/>
            <person name="Ang C.C."/>
            <person name="Tnah L.H."/>
            <person name="Lee C.T."/>
            <person name="Nishiyama T."/>
            <person name="Sese J."/>
            <person name="O'Brien M.J."/>
            <person name="Copetti D."/>
            <person name="Mohd Noor M.I."/>
            <person name="Ong R.C."/>
            <person name="Putra M."/>
            <person name="Sireger I.Z."/>
            <person name="Indrioko S."/>
            <person name="Kosugi Y."/>
            <person name="Izuno A."/>
            <person name="Isagi Y."/>
            <person name="Lee S.L."/>
            <person name="Shimizu K.K."/>
        </authorList>
    </citation>
    <scope>NUCLEOTIDE SEQUENCE [LARGE SCALE GENOMIC DNA]</scope>
    <source>
        <strain evidence="1">214</strain>
    </source>
</reference>
<comment type="caution">
    <text evidence="1">The sequence shown here is derived from an EMBL/GenBank/DDBJ whole genome shotgun (WGS) entry which is preliminary data.</text>
</comment>
<name>A0AAV5JII8_9ROSI</name>
<evidence type="ECO:0000313" key="1">
    <source>
        <dbReference type="EMBL" id="GKV11152.1"/>
    </source>
</evidence>
<gene>
    <name evidence="1" type="ORF">SLEP1_g22431</name>
</gene>
<evidence type="ECO:0000313" key="2">
    <source>
        <dbReference type="Proteomes" id="UP001054252"/>
    </source>
</evidence>
<accession>A0AAV5JII8</accession>
<dbReference type="Proteomes" id="UP001054252">
    <property type="component" value="Unassembled WGS sequence"/>
</dbReference>
<keyword evidence="2" id="KW-1185">Reference proteome</keyword>
<dbReference type="EMBL" id="BPVZ01000033">
    <property type="protein sequence ID" value="GKV11152.1"/>
    <property type="molecule type" value="Genomic_DNA"/>
</dbReference>
<proteinExistence type="predicted"/>
<sequence>MVNHEPLLSYKKFGIYHHFTASVTDILAKTHNIKQHGEVKFAY</sequence>
<organism evidence="1 2">
    <name type="scientific">Rubroshorea leprosula</name>
    <dbReference type="NCBI Taxonomy" id="152421"/>
    <lineage>
        <taxon>Eukaryota</taxon>
        <taxon>Viridiplantae</taxon>
        <taxon>Streptophyta</taxon>
        <taxon>Embryophyta</taxon>
        <taxon>Tracheophyta</taxon>
        <taxon>Spermatophyta</taxon>
        <taxon>Magnoliopsida</taxon>
        <taxon>eudicotyledons</taxon>
        <taxon>Gunneridae</taxon>
        <taxon>Pentapetalae</taxon>
        <taxon>rosids</taxon>
        <taxon>malvids</taxon>
        <taxon>Malvales</taxon>
        <taxon>Dipterocarpaceae</taxon>
        <taxon>Rubroshorea</taxon>
    </lineage>
</organism>
<dbReference type="AlphaFoldDB" id="A0AAV5JII8"/>
<protein>
    <submittedName>
        <fullName evidence="1">Uncharacterized protein</fullName>
    </submittedName>
</protein>